<dbReference type="RefSeq" id="WP_160628878.1">
    <property type="nucleotide sequence ID" value="NZ_CP047593.1"/>
</dbReference>
<feature type="domain" description="Spermatogenesis-associated protein 20-like TRX" evidence="1">
    <location>
        <begin position="5"/>
        <end position="166"/>
    </location>
</feature>
<dbReference type="CDD" id="cd02955">
    <property type="entry name" value="SSP411"/>
    <property type="match status" value="1"/>
</dbReference>
<dbReference type="Gene3D" id="1.50.10.10">
    <property type="match status" value="2"/>
</dbReference>
<dbReference type="Pfam" id="PF03190">
    <property type="entry name" value="Thioredox_DsbH"/>
    <property type="match status" value="1"/>
</dbReference>
<dbReference type="PIRSF" id="PIRSF006402">
    <property type="entry name" value="UCP006402_thioredoxin"/>
    <property type="match status" value="1"/>
</dbReference>
<organism evidence="2 3">
    <name type="scientific">Tichowtungia aerotolerans</name>
    <dbReference type="NCBI Taxonomy" id="2697043"/>
    <lineage>
        <taxon>Bacteria</taxon>
        <taxon>Pseudomonadati</taxon>
        <taxon>Kiritimatiellota</taxon>
        <taxon>Tichowtungiia</taxon>
        <taxon>Tichowtungiales</taxon>
        <taxon>Tichowtungiaceae</taxon>
        <taxon>Tichowtungia</taxon>
    </lineage>
</organism>
<gene>
    <name evidence="2" type="ORF">GT409_09600</name>
</gene>
<name>A0A6P1MDM8_9BACT</name>
<dbReference type="InterPro" id="IPR036249">
    <property type="entry name" value="Thioredoxin-like_sf"/>
</dbReference>
<dbReference type="InterPro" id="IPR004879">
    <property type="entry name" value="Ssp411-like_TRX"/>
</dbReference>
<accession>A0A6P1MDM8</accession>
<dbReference type="Proteomes" id="UP000464954">
    <property type="component" value="Chromosome"/>
</dbReference>
<reference evidence="2 3" key="1">
    <citation type="submission" date="2020-01" db="EMBL/GenBank/DDBJ databases">
        <title>Ponticoccus aerotolerans gen. nov., sp. nov., an anaerobic bacterium and proposal of Ponticoccusceae fam. nov., Ponticoccusles ord. nov. and Ponticoccuse classis nov. in the phylum Kiritimatiellaeota.</title>
        <authorList>
            <person name="Zhou L.Y."/>
            <person name="Du Z.J."/>
        </authorList>
    </citation>
    <scope>NUCLEOTIDE SEQUENCE [LARGE SCALE GENOMIC DNA]</scope>
    <source>
        <strain evidence="2 3">S-5007</strain>
    </source>
</reference>
<keyword evidence="3" id="KW-1185">Reference proteome</keyword>
<dbReference type="InterPro" id="IPR024705">
    <property type="entry name" value="Ssp411"/>
</dbReference>
<dbReference type="KEGG" id="taer:GT409_09600"/>
<protein>
    <submittedName>
        <fullName evidence="2">DUF255 domain-containing protein</fullName>
    </submittedName>
</protein>
<dbReference type="Gene3D" id="3.40.30.10">
    <property type="entry name" value="Glutaredoxin"/>
    <property type="match status" value="1"/>
</dbReference>
<sequence>MPKQTNQLIHEKSPYLLQHAHNPVDWFPWGDEAFRKAREEDKPVFLSIGYATCHWCHVMAHESFENPEAAAALNEAFVCVKVDREERPDIDEIYMTVCQMLTRSGGWPLTVVMTPEKQPFFAGTYIPLESRFGRTGLLELVPRLSDAWKNQRETVVKSAAELTAALAAPEEGATVLDEDLLERTFEDSEETFDGQHGGFGSAPKFPSPHRLVFLIRQNPEAARPMVDKTLTAMHRGGVWDQIGFGMHRYSTDREWLVPHFEKMLYDQALTALACIEAFEAYGDEPYRRMAEEIFEYVLRDMTAPEGGFYSAEDADSEGIEGKFYVWSLDELRELLDSDELAMVVKIFHVQADGNFRDESSRRKTGDNILHRSGPENVSEEIRSKLFAAREKRIHPLKDTKVLADWNGLMIAALAKAGRVFDDPQYAEAAQRAADFVWSELQDNGRLTHRWREGQAAVPGQLTDYAFMIFGLLELYETSFDFQTLEKALTLNDAVLAQFRDPRSGGFYLTADDAEPLIVRPKSILDGALPSGNSIQVMNLLKLARMTGRIEFEKTAARTARAFASTINRIPSAFTQALQAIQFVKSGGIDVVIVGDRGLPATQALIQAVRSARQPNCTVLLKTPGLETIAPFTADMRPVNGAPAVYICRSFACERPFTDPEAVRDAMSEMHQQTV</sequence>
<dbReference type="PANTHER" id="PTHR42899">
    <property type="entry name" value="SPERMATOGENESIS-ASSOCIATED PROTEIN 20"/>
    <property type="match status" value="1"/>
</dbReference>
<evidence type="ECO:0000313" key="3">
    <source>
        <dbReference type="Proteomes" id="UP000464954"/>
    </source>
</evidence>
<dbReference type="GO" id="GO:0005975">
    <property type="term" value="P:carbohydrate metabolic process"/>
    <property type="evidence" value="ECO:0007669"/>
    <property type="project" value="InterPro"/>
</dbReference>
<evidence type="ECO:0000313" key="2">
    <source>
        <dbReference type="EMBL" id="QHI69696.1"/>
    </source>
</evidence>
<proteinExistence type="predicted"/>
<dbReference type="SUPFAM" id="SSF48208">
    <property type="entry name" value="Six-hairpin glycosidases"/>
    <property type="match status" value="1"/>
</dbReference>
<dbReference type="EMBL" id="CP047593">
    <property type="protein sequence ID" value="QHI69696.1"/>
    <property type="molecule type" value="Genomic_DNA"/>
</dbReference>
<dbReference type="AlphaFoldDB" id="A0A6P1MDM8"/>
<evidence type="ECO:0000259" key="1">
    <source>
        <dbReference type="Pfam" id="PF03190"/>
    </source>
</evidence>
<dbReference type="InterPro" id="IPR012341">
    <property type="entry name" value="6hp_glycosidase-like_sf"/>
</dbReference>
<dbReference type="SUPFAM" id="SSF52833">
    <property type="entry name" value="Thioredoxin-like"/>
    <property type="match status" value="1"/>
</dbReference>
<dbReference type="InterPro" id="IPR008928">
    <property type="entry name" value="6-hairpin_glycosidase_sf"/>
</dbReference>
<dbReference type="PANTHER" id="PTHR42899:SF1">
    <property type="entry name" value="SPERMATOGENESIS-ASSOCIATED PROTEIN 20"/>
    <property type="match status" value="1"/>
</dbReference>